<dbReference type="PANTHER" id="PTHR32246:SF173">
    <property type="entry name" value="C2 DOMAIN-CONTAINING PROTEIN"/>
    <property type="match status" value="1"/>
</dbReference>
<dbReference type="Proteomes" id="UP001157418">
    <property type="component" value="Unassembled WGS sequence"/>
</dbReference>
<evidence type="ECO:0000313" key="3">
    <source>
        <dbReference type="Proteomes" id="UP001157418"/>
    </source>
</evidence>
<dbReference type="PANTHER" id="PTHR32246">
    <property type="entry name" value="INGRESSION PROTEIN FIC1"/>
    <property type="match status" value="1"/>
</dbReference>
<comment type="caution">
    <text evidence="2">The sequence shown here is derived from an EMBL/GenBank/DDBJ whole genome shotgun (WGS) entry which is preliminary data.</text>
</comment>
<dbReference type="PROSITE" id="PS50004">
    <property type="entry name" value="C2"/>
    <property type="match status" value="1"/>
</dbReference>
<dbReference type="EMBL" id="CAKMRJ010005190">
    <property type="protein sequence ID" value="CAH1439688.1"/>
    <property type="molecule type" value="Genomic_DNA"/>
</dbReference>
<dbReference type="GO" id="GO:0006952">
    <property type="term" value="P:defense response"/>
    <property type="evidence" value="ECO:0007669"/>
    <property type="project" value="InterPro"/>
</dbReference>
<dbReference type="InterPro" id="IPR035892">
    <property type="entry name" value="C2_domain_sf"/>
</dbReference>
<dbReference type="AlphaFoldDB" id="A0AAU9NP79"/>
<name>A0AAU9NP79_9ASTR</name>
<dbReference type="SUPFAM" id="SSF49562">
    <property type="entry name" value="C2 domain (Calcium/lipid-binding domain, CaLB)"/>
    <property type="match status" value="1"/>
</dbReference>
<reference evidence="2 3" key="1">
    <citation type="submission" date="2022-01" db="EMBL/GenBank/DDBJ databases">
        <authorList>
            <person name="Xiong W."/>
            <person name="Schranz E."/>
        </authorList>
    </citation>
    <scope>NUCLEOTIDE SEQUENCE [LARGE SCALE GENOMIC DNA]</scope>
</reference>
<dbReference type="SMART" id="SM00239">
    <property type="entry name" value="C2"/>
    <property type="match status" value="1"/>
</dbReference>
<organism evidence="2 3">
    <name type="scientific">Lactuca virosa</name>
    <dbReference type="NCBI Taxonomy" id="75947"/>
    <lineage>
        <taxon>Eukaryota</taxon>
        <taxon>Viridiplantae</taxon>
        <taxon>Streptophyta</taxon>
        <taxon>Embryophyta</taxon>
        <taxon>Tracheophyta</taxon>
        <taxon>Spermatophyta</taxon>
        <taxon>Magnoliopsida</taxon>
        <taxon>eudicotyledons</taxon>
        <taxon>Gunneridae</taxon>
        <taxon>Pentapetalae</taxon>
        <taxon>asterids</taxon>
        <taxon>campanulids</taxon>
        <taxon>Asterales</taxon>
        <taxon>Asteraceae</taxon>
        <taxon>Cichorioideae</taxon>
        <taxon>Cichorieae</taxon>
        <taxon>Lactucinae</taxon>
        <taxon>Lactuca</taxon>
    </lineage>
</organism>
<sequence>MDYRTFDLTLISANDLKKAFLFGKSDVYAVAYISGTAGNQMLRTPVDKNGGSNPTWNCPMKFTLDFTAILQNRLRLIVEIKAVGMFGDKRLGEVHFKFMENCGSNSEQMFVSPRVISPSGKKKGYLNVTYRVGEKISGNSLETLTGYPSGMVVGSCSAYQPPVAGYAYLHQQQPGYGGYPLPPPPGYGGYSPQMRYGYPTGSSAAFIDSTNGGGGHRDGGGGHKCGGGCGGGRTEVAVAVVEAVLDVTILVLGFCE</sequence>
<dbReference type="Gene3D" id="2.60.40.150">
    <property type="entry name" value="C2 domain"/>
    <property type="match status" value="1"/>
</dbReference>
<evidence type="ECO:0000259" key="1">
    <source>
        <dbReference type="PROSITE" id="PS50004"/>
    </source>
</evidence>
<proteinExistence type="predicted"/>
<keyword evidence="3" id="KW-1185">Reference proteome</keyword>
<dbReference type="Pfam" id="PF00168">
    <property type="entry name" value="C2"/>
    <property type="match status" value="1"/>
</dbReference>
<evidence type="ECO:0000313" key="2">
    <source>
        <dbReference type="EMBL" id="CAH1439688.1"/>
    </source>
</evidence>
<dbReference type="InterPro" id="IPR000008">
    <property type="entry name" value="C2_dom"/>
</dbReference>
<protein>
    <recommendedName>
        <fullName evidence="1">C2 domain-containing protein</fullName>
    </recommendedName>
</protein>
<dbReference type="InterPro" id="IPR044750">
    <property type="entry name" value="C2_SRC2/BAP"/>
</dbReference>
<gene>
    <name evidence="2" type="ORF">LVIROSA_LOCUS25868</name>
</gene>
<feature type="domain" description="C2" evidence="1">
    <location>
        <begin position="1"/>
        <end position="112"/>
    </location>
</feature>
<dbReference type="CDD" id="cd04051">
    <property type="entry name" value="C2_SRC2_like"/>
    <property type="match status" value="1"/>
</dbReference>
<accession>A0AAU9NP79</accession>